<reference evidence="1 2" key="1">
    <citation type="journal article" date="2013" name="ISME J.">
        <title>A metabolic model for members of the genus Tetrasphaera involved in enhanced biological phosphorus removal.</title>
        <authorList>
            <person name="Kristiansen R."/>
            <person name="Nguyen H.T.T."/>
            <person name="Saunders A.M."/>
            <person name="Nielsen J.L."/>
            <person name="Wimmer R."/>
            <person name="Le V.Q."/>
            <person name="McIlroy S.J."/>
            <person name="Petrovski S."/>
            <person name="Seviour R.J."/>
            <person name="Calteau A."/>
            <person name="Nielsen K.L."/>
            <person name="Nielsen P.H."/>
        </authorList>
    </citation>
    <scope>NUCLEOTIDE SEQUENCE [LARGE SCALE GENOMIC DNA]</scope>
    <source>
        <strain evidence="1 2">Ben 74</strain>
    </source>
</reference>
<dbReference type="InterPro" id="IPR038277">
    <property type="entry name" value="UreF_sf"/>
</dbReference>
<protein>
    <submittedName>
        <fullName evidence="1">Urease accessory protein UreF-like protein</fullName>
    </submittedName>
</protein>
<gene>
    <name evidence="1" type="ORF">BN13_500053</name>
</gene>
<dbReference type="Gene3D" id="1.10.4190.10">
    <property type="entry name" value="Urease accessory protein UreF"/>
    <property type="match status" value="1"/>
</dbReference>
<sequence length="228" mass="23665">MSESPVKLAWEPQIQPEHGALTALLLADARLPIGGHTRSGSLEPALAAGVDDIPGFINLHLRTVVRTDAGTAVVARRHALAGLPLEPVLDAWRARTPSAALRADAEIVGAALVRLASRLWQLVPLPANPPGALVLGAIAAATGIDAADIARVVAYDAVQTITSAALKLRPGDPLEVAGWTLAAFPAIASVVSASADIVTPDQIPARSAPHLESYAEAHTTTTRRLFRA</sequence>
<dbReference type="Proteomes" id="UP000035720">
    <property type="component" value="Unassembled WGS sequence"/>
</dbReference>
<comment type="caution">
    <text evidence="1">The sequence shown here is derived from an EMBL/GenBank/DDBJ whole genome shotgun (WGS) entry which is preliminary data.</text>
</comment>
<keyword evidence="2" id="KW-1185">Reference proteome</keyword>
<dbReference type="STRING" id="1193518.BN13_500053"/>
<accession>A0A077MDG5</accession>
<proteinExistence type="predicted"/>
<dbReference type="GO" id="GO:0016151">
    <property type="term" value="F:nickel cation binding"/>
    <property type="evidence" value="ECO:0007669"/>
    <property type="project" value="InterPro"/>
</dbReference>
<evidence type="ECO:0000313" key="1">
    <source>
        <dbReference type="EMBL" id="CCI53925.1"/>
    </source>
</evidence>
<dbReference type="AlphaFoldDB" id="A0A077MDG5"/>
<dbReference type="EMBL" id="CAJC01000162">
    <property type="protein sequence ID" value="CCI53925.1"/>
    <property type="molecule type" value="Genomic_DNA"/>
</dbReference>
<dbReference type="RefSeq" id="WP_048546304.1">
    <property type="nucleotide sequence ID" value="NZ_HF571038.1"/>
</dbReference>
<evidence type="ECO:0000313" key="2">
    <source>
        <dbReference type="Proteomes" id="UP000035720"/>
    </source>
</evidence>
<organism evidence="1 2">
    <name type="scientific">Nostocoides jenkinsii Ben 74</name>
    <dbReference type="NCBI Taxonomy" id="1193518"/>
    <lineage>
        <taxon>Bacteria</taxon>
        <taxon>Bacillati</taxon>
        <taxon>Actinomycetota</taxon>
        <taxon>Actinomycetes</taxon>
        <taxon>Micrococcales</taxon>
        <taxon>Intrasporangiaceae</taxon>
        <taxon>Nostocoides</taxon>
    </lineage>
</organism>
<name>A0A077MDG5_9MICO</name>
<dbReference type="Pfam" id="PF01730">
    <property type="entry name" value="UreF"/>
    <property type="match status" value="1"/>
</dbReference>
<dbReference type="InterPro" id="IPR002639">
    <property type="entry name" value="UreF"/>
</dbReference>